<dbReference type="PANTHER" id="PTHR33390:SF4">
    <property type="entry name" value="STRESS UP-REGULATED NOD 19-RELATED"/>
    <property type="match status" value="1"/>
</dbReference>
<dbReference type="Proteomes" id="UP000743370">
    <property type="component" value="Unassembled WGS sequence"/>
</dbReference>
<gene>
    <name evidence="1" type="ORF">HKW66_Vig0204040</name>
</gene>
<dbReference type="PANTHER" id="PTHR33390">
    <property type="entry name" value="STRESS UP-REGULATED NOD 19 PROTEIN"/>
    <property type="match status" value="1"/>
</dbReference>
<dbReference type="Pfam" id="PF07712">
    <property type="entry name" value="SURNod19"/>
    <property type="match status" value="1"/>
</dbReference>
<evidence type="ECO:0000313" key="1">
    <source>
        <dbReference type="EMBL" id="KAG2381031.1"/>
    </source>
</evidence>
<protein>
    <recommendedName>
        <fullName evidence="3">Stress up-regulated Nod 19 protein</fullName>
    </recommendedName>
</protein>
<evidence type="ECO:0000313" key="2">
    <source>
        <dbReference type="Proteomes" id="UP000743370"/>
    </source>
</evidence>
<name>A0A8T0JT88_PHAAN</name>
<comment type="caution">
    <text evidence="1">The sequence shown here is derived from an EMBL/GenBank/DDBJ whole genome shotgun (WGS) entry which is preliminary data.</text>
</comment>
<dbReference type="AlphaFoldDB" id="A0A8T0JT88"/>
<evidence type="ECO:0008006" key="3">
    <source>
        <dbReference type="Google" id="ProtNLM"/>
    </source>
</evidence>
<dbReference type="InterPro" id="IPR011692">
    <property type="entry name" value="Stress_up-reg_Nod19"/>
</dbReference>
<organism evidence="1 2">
    <name type="scientific">Phaseolus angularis</name>
    <name type="common">Azuki bean</name>
    <name type="synonym">Vigna angularis</name>
    <dbReference type="NCBI Taxonomy" id="3914"/>
    <lineage>
        <taxon>Eukaryota</taxon>
        <taxon>Viridiplantae</taxon>
        <taxon>Streptophyta</taxon>
        <taxon>Embryophyta</taxon>
        <taxon>Tracheophyta</taxon>
        <taxon>Spermatophyta</taxon>
        <taxon>Magnoliopsida</taxon>
        <taxon>eudicotyledons</taxon>
        <taxon>Gunneridae</taxon>
        <taxon>Pentapetalae</taxon>
        <taxon>rosids</taxon>
        <taxon>fabids</taxon>
        <taxon>Fabales</taxon>
        <taxon>Fabaceae</taxon>
        <taxon>Papilionoideae</taxon>
        <taxon>50 kb inversion clade</taxon>
        <taxon>NPAAA clade</taxon>
        <taxon>indigoferoid/millettioid clade</taxon>
        <taxon>Phaseoleae</taxon>
        <taxon>Vigna</taxon>
    </lineage>
</organism>
<dbReference type="EMBL" id="JABFOF010000009">
    <property type="protein sequence ID" value="KAG2381031.1"/>
    <property type="molecule type" value="Genomic_DNA"/>
</dbReference>
<accession>A0A8T0JT88</accession>
<reference evidence="1 2" key="1">
    <citation type="submission" date="2020-05" db="EMBL/GenBank/DDBJ databases">
        <title>Vigna angularis (adzuki bean) Var. LongXiaoDou No. 4 denovo assembly.</title>
        <authorList>
            <person name="Xiang H."/>
        </authorList>
    </citation>
    <scope>NUCLEOTIDE SEQUENCE [LARGE SCALE GENOMIC DNA]</scope>
    <source>
        <tissue evidence="1">Leaf</tissue>
    </source>
</reference>
<sequence length="464" mass="52521">MISTSSISLMVTVRTISNVAMILLSIMMLLSCTTHSAVLESNENHIKSATFLSEKFEVGPGKIVVKTLLDIDFPRGHIGVKSFDVEVVDEDGNSVPLYETYLHHWFAVKYIENITMSEYIKQSHDLSNGIEFERNDGACQGFLLPHYWGLGGESRGTYSNLPDPFTVELGNPAQIKHEFKEKWLFSIMVIDTRGTHDRKGCTECRCKLMNLPKDFYNVTTGIDGQLLSKNYKGGLFCCQDNVQCKLRNGFRGPTRQLSLRYKIRWVDWDEHQVPLKFYILDSTDRVRSNGSTPIHDCQMKVRHAHPQPHFKVRLRVAELRGAVMHNQHLNADTSLTAIVMSEVEMWKVYSVMGCAYLDTLQSERKNGYCIRFRLLVFGSRHSFNGCIRFQALLYSVPARFGAGWVVASDDGMISTLPLCTSLWKSCSRVLSEESASKWCRLRERASSGSGFERASASSHERVGG</sequence>
<proteinExistence type="predicted"/>